<evidence type="ECO:0000256" key="3">
    <source>
        <dbReference type="ARBA" id="ARBA00022553"/>
    </source>
</evidence>
<keyword evidence="3" id="KW-0597">Phosphoprotein</keyword>
<feature type="transmembrane region" description="Helical" evidence="10">
    <location>
        <begin position="112"/>
        <end position="132"/>
    </location>
</feature>
<name>A0A1G8X7J7_ACTMZ</name>
<feature type="transmembrane region" description="Helical" evidence="10">
    <location>
        <begin position="88"/>
        <end position="106"/>
    </location>
</feature>
<evidence type="ECO:0000313" key="12">
    <source>
        <dbReference type="EMBL" id="SDJ85815.1"/>
    </source>
</evidence>
<evidence type="ECO:0000256" key="9">
    <source>
        <dbReference type="SAM" id="MobiDB-lite"/>
    </source>
</evidence>
<dbReference type="InterPro" id="IPR036890">
    <property type="entry name" value="HATPase_C_sf"/>
</dbReference>
<evidence type="ECO:0000256" key="4">
    <source>
        <dbReference type="ARBA" id="ARBA00022679"/>
    </source>
</evidence>
<evidence type="ECO:0000256" key="2">
    <source>
        <dbReference type="ARBA" id="ARBA00012438"/>
    </source>
</evidence>
<feature type="transmembrane region" description="Helical" evidence="10">
    <location>
        <begin position="232"/>
        <end position="252"/>
    </location>
</feature>
<protein>
    <recommendedName>
        <fullName evidence="2">histidine kinase</fullName>
        <ecNumber evidence="2">2.7.13.3</ecNumber>
    </recommendedName>
</protein>
<gene>
    <name evidence="12" type="ORF">SAMN04487820_102396</name>
</gene>
<dbReference type="OrthoDB" id="227596at2"/>
<feature type="transmembrane region" description="Helical" evidence="10">
    <location>
        <begin position="63"/>
        <end position="81"/>
    </location>
</feature>
<feature type="compositionally biased region" description="Low complexity" evidence="9">
    <location>
        <begin position="1"/>
        <end position="14"/>
    </location>
</feature>
<proteinExistence type="predicted"/>
<sequence length="607" mass="65095">MLPRSGRSSTTRPSPEQPGRWSARFLSRRTARALREQWIFAALLLLTWLGELAHTLDAGFPELGRIPLITVMVLLALAARWYPVRCGLLGAGTLLLGVVFSYAPGFEPGPGVLANVSITENVAGLLLVVYAFRGLSRSRAGLVTLVLVASCLAAVFLRDASSVFVPRDRSLELGFLQLVLAVGTGMYLRDNREHRVARSPIVELLREQWPITAVLSVLLFVQTINIDFLRMPWGGMMLLVSCVLMSVLAVFAPLRPVHAALFGAVTVVFTTVLGWLFDAMGEEAVIAGIPGMGALPAPIVVAGMLLVAFAVRLASTREATVATGALTASAVFGAVLVPQTRYSEPLSQLLGLLFLGAVLLVMAVGTGMYFRARDEDRARAVRAAVKGAQQDERMALARELHDVVAHHVTGIVVQAQAALKVAEKNPRAAGEALERISSSGTEALTAMRRLVGSMRDPENDSFSALETEPTADLEADLRKLVEHSTREASGKRIELEVRLTKEVPQEVGRSALRLVQEAVTNAEKHALDADLVTISVNTANEHLLVEITDDGTAPSGQPPGGSGGYGLVGMRERIELLGGRLSAGPGRGCGWRVEARLPLTDTEEKRA</sequence>
<dbReference type="EC" id="2.7.13.3" evidence="2"/>
<evidence type="ECO:0000256" key="10">
    <source>
        <dbReference type="SAM" id="Phobius"/>
    </source>
</evidence>
<dbReference type="Pfam" id="PF07730">
    <property type="entry name" value="HisKA_3"/>
    <property type="match status" value="1"/>
</dbReference>
<dbReference type="AlphaFoldDB" id="A0A1G8X7J7"/>
<dbReference type="InterPro" id="IPR003594">
    <property type="entry name" value="HATPase_dom"/>
</dbReference>
<dbReference type="GO" id="GO:0000155">
    <property type="term" value="F:phosphorelay sensor kinase activity"/>
    <property type="evidence" value="ECO:0007669"/>
    <property type="project" value="InterPro"/>
</dbReference>
<evidence type="ECO:0000259" key="11">
    <source>
        <dbReference type="SMART" id="SM00387"/>
    </source>
</evidence>
<dbReference type="GO" id="GO:0016020">
    <property type="term" value="C:membrane"/>
    <property type="evidence" value="ECO:0007669"/>
    <property type="project" value="InterPro"/>
</dbReference>
<keyword evidence="5" id="KW-0547">Nucleotide-binding</keyword>
<evidence type="ECO:0000256" key="8">
    <source>
        <dbReference type="ARBA" id="ARBA00023012"/>
    </source>
</evidence>
<keyword evidence="6 12" id="KW-0418">Kinase</keyword>
<reference evidence="13" key="1">
    <citation type="submission" date="2016-10" db="EMBL/GenBank/DDBJ databases">
        <authorList>
            <person name="Varghese N."/>
            <person name="Submissions S."/>
        </authorList>
    </citation>
    <scope>NUCLEOTIDE SEQUENCE [LARGE SCALE GENOMIC DNA]</scope>
    <source>
        <strain evidence="13">DSM 45460</strain>
    </source>
</reference>
<evidence type="ECO:0000256" key="6">
    <source>
        <dbReference type="ARBA" id="ARBA00022777"/>
    </source>
</evidence>
<dbReference type="EMBL" id="FNFM01000002">
    <property type="protein sequence ID" value="SDJ85815.1"/>
    <property type="molecule type" value="Genomic_DNA"/>
</dbReference>
<feature type="transmembrane region" description="Helical" evidence="10">
    <location>
        <begin position="349"/>
        <end position="370"/>
    </location>
</feature>
<evidence type="ECO:0000256" key="1">
    <source>
        <dbReference type="ARBA" id="ARBA00000085"/>
    </source>
</evidence>
<keyword evidence="10" id="KW-0472">Membrane</keyword>
<keyword evidence="7" id="KW-0067">ATP-binding</keyword>
<feature type="transmembrane region" description="Helical" evidence="10">
    <location>
        <begin position="259"/>
        <end position="277"/>
    </location>
</feature>
<comment type="catalytic activity">
    <reaction evidence="1">
        <text>ATP + protein L-histidine = ADP + protein N-phospho-L-histidine.</text>
        <dbReference type="EC" id="2.7.13.3"/>
    </reaction>
</comment>
<feature type="region of interest" description="Disordered" evidence="9">
    <location>
        <begin position="1"/>
        <end position="20"/>
    </location>
</feature>
<evidence type="ECO:0000256" key="5">
    <source>
        <dbReference type="ARBA" id="ARBA00022741"/>
    </source>
</evidence>
<feature type="transmembrane region" description="Helical" evidence="10">
    <location>
        <begin position="170"/>
        <end position="188"/>
    </location>
</feature>
<dbReference type="GO" id="GO:0005524">
    <property type="term" value="F:ATP binding"/>
    <property type="evidence" value="ECO:0007669"/>
    <property type="project" value="UniProtKB-KW"/>
</dbReference>
<dbReference type="InterPro" id="IPR011712">
    <property type="entry name" value="Sig_transdc_His_kin_sub3_dim/P"/>
</dbReference>
<feature type="transmembrane region" description="Helical" evidence="10">
    <location>
        <begin position="289"/>
        <end position="311"/>
    </location>
</feature>
<feature type="transmembrane region" description="Helical" evidence="10">
    <location>
        <begin position="209"/>
        <end position="226"/>
    </location>
</feature>
<keyword evidence="13" id="KW-1185">Reference proteome</keyword>
<evidence type="ECO:0000313" key="13">
    <source>
        <dbReference type="Proteomes" id="UP000199213"/>
    </source>
</evidence>
<feature type="transmembrane region" description="Helical" evidence="10">
    <location>
        <begin position="318"/>
        <end position="337"/>
    </location>
</feature>
<dbReference type="SUPFAM" id="SSF55874">
    <property type="entry name" value="ATPase domain of HSP90 chaperone/DNA topoisomerase II/histidine kinase"/>
    <property type="match status" value="1"/>
</dbReference>
<evidence type="ECO:0000256" key="7">
    <source>
        <dbReference type="ARBA" id="ARBA00022840"/>
    </source>
</evidence>
<dbReference type="CDD" id="cd16917">
    <property type="entry name" value="HATPase_UhpB-NarQ-NarX-like"/>
    <property type="match status" value="1"/>
</dbReference>
<keyword evidence="10" id="KW-0812">Transmembrane</keyword>
<dbReference type="SMART" id="SM00387">
    <property type="entry name" value="HATPase_c"/>
    <property type="match status" value="1"/>
</dbReference>
<dbReference type="PANTHER" id="PTHR24421">
    <property type="entry name" value="NITRATE/NITRITE SENSOR PROTEIN NARX-RELATED"/>
    <property type="match status" value="1"/>
</dbReference>
<dbReference type="PANTHER" id="PTHR24421:SF10">
    <property type="entry name" value="NITRATE_NITRITE SENSOR PROTEIN NARQ"/>
    <property type="match status" value="1"/>
</dbReference>
<dbReference type="InterPro" id="IPR050482">
    <property type="entry name" value="Sensor_HK_TwoCompSys"/>
</dbReference>
<dbReference type="Gene3D" id="3.30.565.10">
    <property type="entry name" value="Histidine kinase-like ATPase, C-terminal domain"/>
    <property type="match status" value="1"/>
</dbReference>
<dbReference type="Pfam" id="PF02518">
    <property type="entry name" value="HATPase_c"/>
    <property type="match status" value="1"/>
</dbReference>
<organism evidence="12 13">
    <name type="scientific">Actinopolyspora mzabensis</name>
    <dbReference type="NCBI Taxonomy" id="995066"/>
    <lineage>
        <taxon>Bacteria</taxon>
        <taxon>Bacillati</taxon>
        <taxon>Actinomycetota</taxon>
        <taxon>Actinomycetes</taxon>
        <taxon>Actinopolysporales</taxon>
        <taxon>Actinopolysporaceae</taxon>
        <taxon>Actinopolyspora</taxon>
    </lineage>
</organism>
<feature type="transmembrane region" description="Helical" evidence="10">
    <location>
        <begin position="139"/>
        <end position="158"/>
    </location>
</feature>
<dbReference type="RefSeq" id="WP_092626645.1">
    <property type="nucleotide sequence ID" value="NZ_FNFM01000002.1"/>
</dbReference>
<dbReference type="Gene3D" id="1.20.5.1930">
    <property type="match status" value="1"/>
</dbReference>
<accession>A0A1G8X7J7</accession>
<dbReference type="GO" id="GO:0046983">
    <property type="term" value="F:protein dimerization activity"/>
    <property type="evidence" value="ECO:0007669"/>
    <property type="project" value="InterPro"/>
</dbReference>
<dbReference type="Proteomes" id="UP000199213">
    <property type="component" value="Unassembled WGS sequence"/>
</dbReference>
<keyword evidence="4" id="KW-0808">Transferase</keyword>
<keyword evidence="10" id="KW-1133">Transmembrane helix</keyword>
<feature type="domain" description="Histidine kinase/HSP90-like ATPase" evidence="11">
    <location>
        <begin position="506"/>
        <end position="601"/>
    </location>
</feature>
<keyword evidence="8" id="KW-0902">Two-component regulatory system</keyword>